<dbReference type="NCBIfam" id="TIGR00581">
    <property type="entry name" value="moaC"/>
    <property type="match status" value="1"/>
</dbReference>
<feature type="domain" description="Molybdopterin cofactor biosynthesis C (MoaC)" evidence="4">
    <location>
        <begin position="1"/>
        <end position="142"/>
    </location>
</feature>
<dbReference type="Proteomes" id="UP001153954">
    <property type="component" value="Unassembled WGS sequence"/>
</dbReference>
<evidence type="ECO:0000256" key="1">
    <source>
        <dbReference type="ARBA" id="ARBA00005046"/>
    </source>
</evidence>
<evidence type="ECO:0000256" key="3">
    <source>
        <dbReference type="SAM" id="MobiDB-lite"/>
    </source>
</evidence>
<dbReference type="SUPFAM" id="SSF55040">
    <property type="entry name" value="Molybdenum cofactor biosynthesis protein C, MoaC"/>
    <property type="match status" value="1"/>
</dbReference>
<dbReference type="EMBL" id="CAKOGL010000069">
    <property type="protein sequence ID" value="CAH2109280.1"/>
    <property type="molecule type" value="Genomic_DNA"/>
</dbReference>
<keyword evidence="6" id="KW-1185">Reference proteome</keyword>
<gene>
    <name evidence="5" type="ORF">EEDITHA_LOCUS23135</name>
</gene>
<dbReference type="Gene3D" id="3.30.70.640">
    <property type="entry name" value="Molybdopterin cofactor biosynthesis C (MoaC) domain"/>
    <property type="match status" value="1"/>
</dbReference>
<organism evidence="5 6">
    <name type="scientific">Euphydryas editha</name>
    <name type="common">Edith's checkerspot</name>
    <dbReference type="NCBI Taxonomy" id="104508"/>
    <lineage>
        <taxon>Eukaryota</taxon>
        <taxon>Metazoa</taxon>
        <taxon>Ecdysozoa</taxon>
        <taxon>Arthropoda</taxon>
        <taxon>Hexapoda</taxon>
        <taxon>Insecta</taxon>
        <taxon>Pterygota</taxon>
        <taxon>Neoptera</taxon>
        <taxon>Endopterygota</taxon>
        <taxon>Lepidoptera</taxon>
        <taxon>Glossata</taxon>
        <taxon>Ditrysia</taxon>
        <taxon>Papilionoidea</taxon>
        <taxon>Nymphalidae</taxon>
        <taxon>Nymphalinae</taxon>
        <taxon>Euphydryas</taxon>
    </lineage>
</organism>
<comment type="pathway">
    <text evidence="1">Cofactor biosynthesis; molybdopterin biosynthesis.</text>
</comment>
<dbReference type="Pfam" id="PF01967">
    <property type="entry name" value="MoaC"/>
    <property type="match status" value="1"/>
</dbReference>
<dbReference type="GO" id="GO:0006777">
    <property type="term" value="P:Mo-molybdopterin cofactor biosynthetic process"/>
    <property type="evidence" value="ECO:0007669"/>
    <property type="project" value="UniProtKB-KW"/>
</dbReference>
<dbReference type="AlphaFoldDB" id="A0AAU9VFT1"/>
<reference evidence="5" key="1">
    <citation type="submission" date="2022-03" db="EMBL/GenBank/DDBJ databases">
        <authorList>
            <person name="Tunstrom K."/>
        </authorList>
    </citation>
    <scope>NUCLEOTIDE SEQUENCE</scope>
</reference>
<evidence type="ECO:0000256" key="2">
    <source>
        <dbReference type="ARBA" id="ARBA00023150"/>
    </source>
</evidence>
<feature type="region of interest" description="Disordered" evidence="3">
    <location>
        <begin position="140"/>
        <end position="176"/>
    </location>
</feature>
<evidence type="ECO:0000259" key="4">
    <source>
        <dbReference type="Pfam" id="PF01967"/>
    </source>
</evidence>
<feature type="compositionally biased region" description="Basic and acidic residues" evidence="3">
    <location>
        <begin position="163"/>
        <end position="176"/>
    </location>
</feature>
<sequence length="187" mass="19651">MVDVSAKPVTARAAEAECYLVVGARLLRLLRSARLPKGDALTVAQVAGALAAKRTADLIPLCHPLPLELARVRVALPREAGAGERGGRVRVWCEARATARTGVEMEALTGCAVAALALYDMCKSVDKTMSITELRVVRKSGGAGDWPPAGEGGEGGEGGGGEPRVRAHDTSPLRPDETYVPTNLMHF</sequence>
<proteinExistence type="predicted"/>
<keyword evidence="2" id="KW-0501">Molybdenum cofactor biosynthesis</keyword>
<evidence type="ECO:0000313" key="6">
    <source>
        <dbReference type="Proteomes" id="UP001153954"/>
    </source>
</evidence>
<comment type="caution">
    <text evidence="5">The sequence shown here is derived from an EMBL/GenBank/DDBJ whole genome shotgun (WGS) entry which is preliminary data.</text>
</comment>
<dbReference type="InterPro" id="IPR023045">
    <property type="entry name" value="MoaC"/>
</dbReference>
<name>A0AAU9VFT1_EUPED</name>
<feature type="compositionally biased region" description="Gly residues" evidence="3">
    <location>
        <begin position="150"/>
        <end position="162"/>
    </location>
</feature>
<dbReference type="InterPro" id="IPR002820">
    <property type="entry name" value="Mopterin_CF_biosynth-C_dom"/>
</dbReference>
<evidence type="ECO:0000313" key="5">
    <source>
        <dbReference type="EMBL" id="CAH2109280.1"/>
    </source>
</evidence>
<protein>
    <recommendedName>
        <fullName evidence="4">Molybdopterin cofactor biosynthesis C (MoaC) domain-containing protein</fullName>
    </recommendedName>
</protein>
<dbReference type="NCBIfam" id="NF006870">
    <property type="entry name" value="PRK09364.1"/>
    <property type="match status" value="1"/>
</dbReference>
<accession>A0AAU9VFT1</accession>
<dbReference type="InterPro" id="IPR036522">
    <property type="entry name" value="MoaC_sf"/>
</dbReference>